<feature type="compositionally biased region" description="Pro residues" evidence="1">
    <location>
        <begin position="50"/>
        <end position="60"/>
    </location>
</feature>
<feature type="compositionally biased region" description="Low complexity" evidence="1">
    <location>
        <begin position="129"/>
        <end position="138"/>
    </location>
</feature>
<dbReference type="Gene3D" id="3.30.300.250">
    <property type="match status" value="1"/>
</dbReference>
<dbReference type="RefSeq" id="WP_204608579.1">
    <property type="nucleotide sequence ID" value="NZ_BAAAJX010000001.1"/>
</dbReference>
<sequence length="290" mass="30512">MSDTPDQQPSSSAAGGPDPERHEGDATPAPQYPAQAPQDAAAPAPEYPAQQPPPQQPPQYPAGQAPQFPGQAPQFPSQAPQVPGQAPQFPAQPGQYGAQQPQQPPQYGAQQPPQFGGQPPQDPAGPGGQQPWQGAGAPMVQPGGAAAYGGRPQPHRGRRVLVAVVGIVAFLVAGALVRWGLSSFGGPSKQELVDEGVKKITEQTTFPKQVDSITTWTGVDAEDDAIHYRYSVAADPTAISERAIRSSVLSNLCSTPATRDILEEDIAMRYSYVFTGSDKTVDLEFTDADC</sequence>
<dbReference type="Proteomes" id="UP001501742">
    <property type="component" value="Unassembled WGS sequence"/>
</dbReference>
<evidence type="ECO:0000256" key="2">
    <source>
        <dbReference type="SAM" id="Phobius"/>
    </source>
</evidence>
<evidence type="ECO:0000313" key="4">
    <source>
        <dbReference type="Proteomes" id="UP001501742"/>
    </source>
</evidence>
<feature type="compositionally biased region" description="Low complexity" evidence="1">
    <location>
        <begin position="61"/>
        <end position="119"/>
    </location>
</feature>
<evidence type="ECO:0000313" key="3">
    <source>
        <dbReference type="EMBL" id="GAA1491659.1"/>
    </source>
</evidence>
<accession>A0ABP4JYW3</accession>
<keyword evidence="2" id="KW-1133">Transmembrane helix</keyword>
<feature type="transmembrane region" description="Helical" evidence="2">
    <location>
        <begin position="160"/>
        <end position="181"/>
    </location>
</feature>
<feature type="region of interest" description="Disordered" evidence="1">
    <location>
        <begin position="1"/>
        <end position="151"/>
    </location>
</feature>
<keyword evidence="4" id="KW-1185">Reference proteome</keyword>
<dbReference type="EMBL" id="BAAAJX010000001">
    <property type="protein sequence ID" value="GAA1491659.1"/>
    <property type="molecule type" value="Genomic_DNA"/>
</dbReference>
<reference evidence="4" key="1">
    <citation type="journal article" date="2019" name="Int. J. Syst. Evol. Microbiol.">
        <title>The Global Catalogue of Microorganisms (GCM) 10K type strain sequencing project: providing services to taxonomists for standard genome sequencing and annotation.</title>
        <authorList>
            <consortium name="The Broad Institute Genomics Platform"/>
            <consortium name="The Broad Institute Genome Sequencing Center for Infectious Disease"/>
            <person name="Wu L."/>
            <person name="Ma J."/>
        </authorList>
    </citation>
    <scope>NUCLEOTIDE SEQUENCE [LARGE SCALE GENOMIC DNA]</scope>
    <source>
        <strain evidence="4">JCM 12140</strain>
    </source>
</reference>
<protein>
    <recommendedName>
        <fullName evidence="5">DUF4333 domain-containing protein</fullName>
    </recommendedName>
</protein>
<proteinExistence type="predicted"/>
<feature type="compositionally biased region" description="Polar residues" evidence="1">
    <location>
        <begin position="1"/>
        <end position="13"/>
    </location>
</feature>
<evidence type="ECO:0008006" key="5">
    <source>
        <dbReference type="Google" id="ProtNLM"/>
    </source>
</evidence>
<keyword evidence="2" id="KW-0472">Membrane</keyword>
<evidence type="ECO:0000256" key="1">
    <source>
        <dbReference type="SAM" id="MobiDB-lite"/>
    </source>
</evidence>
<comment type="caution">
    <text evidence="3">The sequence shown here is derived from an EMBL/GenBank/DDBJ whole genome shotgun (WGS) entry which is preliminary data.</text>
</comment>
<name>A0ABP4JYW3_9MICO</name>
<feature type="compositionally biased region" description="Low complexity" evidence="1">
    <location>
        <begin position="28"/>
        <end position="49"/>
    </location>
</feature>
<gene>
    <name evidence="3" type="ORF">GCM10009627_00050</name>
</gene>
<keyword evidence="2" id="KW-0812">Transmembrane</keyword>
<organism evidence="3 4">
    <name type="scientific">Curtobacterium herbarum</name>
    <dbReference type="NCBI Taxonomy" id="150122"/>
    <lineage>
        <taxon>Bacteria</taxon>
        <taxon>Bacillati</taxon>
        <taxon>Actinomycetota</taxon>
        <taxon>Actinomycetes</taxon>
        <taxon>Micrococcales</taxon>
        <taxon>Microbacteriaceae</taxon>
        <taxon>Curtobacterium</taxon>
    </lineage>
</organism>